<organism evidence="3 4">
    <name type="scientific">Polyplax serrata</name>
    <name type="common">Common mouse louse</name>
    <dbReference type="NCBI Taxonomy" id="468196"/>
    <lineage>
        <taxon>Eukaryota</taxon>
        <taxon>Metazoa</taxon>
        <taxon>Ecdysozoa</taxon>
        <taxon>Arthropoda</taxon>
        <taxon>Hexapoda</taxon>
        <taxon>Insecta</taxon>
        <taxon>Pterygota</taxon>
        <taxon>Neoptera</taxon>
        <taxon>Paraneoptera</taxon>
        <taxon>Psocodea</taxon>
        <taxon>Troctomorpha</taxon>
        <taxon>Phthiraptera</taxon>
        <taxon>Anoplura</taxon>
        <taxon>Polyplacidae</taxon>
        <taxon>Polyplax</taxon>
    </lineage>
</organism>
<protein>
    <recommendedName>
        <fullName evidence="2">Thioredoxin domain-containing protein</fullName>
    </recommendedName>
</protein>
<dbReference type="GO" id="GO:0003756">
    <property type="term" value="F:protein disulfide isomerase activity"/>
    <property type="evidence" value="ECO:0007669"/>
    <property type="project" value="TreeGrafter"/>
</dbReference>
<evidence type="ECO:0000313" key="4">
    <source>
        <dbReference type="Proteomes" id="UP001372834"/>
    </source>
</evidence>
<dbReference type="InterPro" id="IPR017937">
    <property type="entry name" value="Thioredoxin_CS"/>
</dbReference>
<sequence length="192" mass="22415">MTKQLRKNWVHFEVGLVDNKNSFTVPWLSYSFNLSKSRKLEVYNPLQRRQFSKQKEKERTNMEIEDHWGGPEAFKQILFLKDDFDAQVEKHDSMLIFFSASWCPHCLRLRKPYGMAALMSKEANLPIVFATYDVNHNPDFAQEKGVVGIPQIRYYKGGKYIAMYKGKRTSDELFEFAKNPPTESSKAVGIDF</sequence>
<dbReference type="PROSITE" id="PS51352">
    <property type="entry name" value="THIOREDOXIN_2"/>
    <property type="match status" value="1"/>
</dbReference>
<dbReference type="GO" id="GO:0006457">
    <property type="term" value="P:protein folding"/>
    <property type="evidence" value="ECO:0007669"/>
    <property type="project" value="TreeGrafter"/>
</dbReference>
<dbReference type="InterPro" id="IPR036249">
    <property type="entry name" value="Thioredoxin-like_sf"/>
</dbReference>
<comment type="similarity">
    <text evidence="1">Belongs to the protein disulfide isomerase family.</text>
</comment>
<dbReference type="EMBL" id="JAWJWE010000004">
    <property type="protein sequence ID" value="KAK6636231.1"/>
    <property type="molecule type" value="Genomic_DNA"/>
</dbReference>
<evidence type="ECO:0000256" key="1">
    <source>
        <dbReference type="ARBA" id="ARBA00006347"/>
    </source>
</evidence>
<dbReference type="PANTHER" id="PTHR45672:SF2">
    <property type="entry name" value="PROTEIN DISULFIDE-ISOMERASE A5"/>
    <property type="match status" value="1"/>
</dbReference>
<evidence type="ECO:0000313" key="3">
    <source>
        <dbReference type="EMBL" id="KAK6636231.1"/>
    </source>
</evidence>
<dbReference type="PROSITE" id="PS00194">
    <property type="entry name" value="THIOREDOXIN_1"/>
    <property type="match status" value="1"/>
</dbReference>
<comment type="caution">
    <text evidence="3">The sequence shown here is derived from an EMBL/GenBank/DDBJ whole genome shotgun (WGS) entry which is preliminary data.</text>
</comment>
<accession>A0AAN8PJU4</accession>
<dbReference type="SUPFAM" id="SSF52833">
    <property type="entry name" value="Thioredoxin-like"/>
    <property type="match status" value="1"/>
</dbReference>
<dbReference type="InterPro" id="IPR051063">
    <property type="entry name" value="PDI"/>
</dbReference>
<evidence type="ECO:0000259" key="2">
    <source>
        <dbReference type="PROSITE" id="PS51352"/>
    </source>
</evidence>
<dbReference type="GO" id="GO:0005783">
    <property type="term" value="C:endoplasmic reticulum"/>
    <property type="evidence" value="ECO:0007669"/>
    <property type="project" value="TreeGrafter"/>
</dbReference>
<dbReference type="PANTHER" id="PTHR45672">
    <property type="entry name" value="PROTEIN DISULFIDE-ISOMERASE C17H9.14C-RELATED"/>
    <property type="match status" value="1"/>
</dbReference>
<dbReference type="AlphaFoldDB" id="A0AAN8PJU4"/>
<feature type="domain" description="Thioredoxin" evidence="2">
    <location>
        <begin position="53"/>
        <end position="182"/>
    </location>
</feature>
<dbReference type="InterPro" id="IPR013766">
    <property type="entry name" value="Thioredoxin_domain"/>
</dbReference>
<dbReference type="CDD" id="cd02961">
    <property type="entry name" value="PDI_a_family"/>
    <property type="match status" value="1"/>
</dbReference>
<reference evidence="3 4" key="1">
    <citation type="submission" date="2023-10" db="EMBL/GenBank/DDBJ databases">
        <title>Genomes of two closely related lineages of the louse Polyplax serrata with different host specificities.</title>
        <authorList>
            <person name="Martinu J."/>
            <person name="Tarabai H."/>
            <person name="Stefka J."/>
            <person name="Hypsa V."/>
        </authorList>
    </citation>
    <scope>NUCLEOTIDE SEQUENCE [LARGE SCALE GENOMIC DNA]</scope>
    <source>
        <strain evidence="3">HR10_N</strain>
    </source>
</reference>
<proteinExistence type="inferred from homology"/>
<dbReference type="Pfam" id="PF00085">
    <property type="entry name" value="Thioredoxin"/>
    <property type="match status" value="1"/>
</dbReference>
<dbReference type="Gene3D" id="3.40.30.10">
    <property type="entry name" value="Glutaredoxin"/>
    <property type="match status" value="1"/>
</dbReference>
<name>A0AAN8PJU4_POLSC</name>
<gene>
    <name evidence="3" type="ORF">RUM43_009889</name>
</gene>
<dbReference type="Proteomes" id="UP001372834">
    <property type="component" value="Unassembled WGS sequence"/>
</dbReference>